<evidence type="ECO:0000313" key="5">
    <source>
        <dbReference type="EMBL" id="EFA79537.1"/>
    </source>
</evidence>
<feature type="compositionally biased region" description="Basic and acidic residues" evidence="3">
    <location>
        <begin position="53"/>
        <end position="68"/>
    </location>
</feature>
<dbReference type="Gene3D" id="2.30.29.30">
    <property type="entry name" value="Pleckstrin-homology domain (PH domain)/Phosphotyrosine-binding domain (PTB)"/>
    <property type="match status" value="1"/>
</dbReference>
<dbReference type="RefSeq" id="XP_020431658.1">
    <property type="nucleotide sequence ID" value="XM_020578423.1"/>
</dbReference>
<feature type="region of interest" description="Disordered" evidence="3">
    <location>
        <begin position="180"/>
        <end position="224"/>
    </location>
</feature>
<dbReference type="CDD" id="cd13180">
    <property type="entry name" value="RanBD_RanBP3"/>
    <property type="match status" value="1"/>
</dbReference>
<dbReference type="Pfam" id="PF00638">
    <property type="entry name" value="Ran_BP1"/>
    <property type="match status" value="1"/>
</dbReference>
<accession>D3BGD7</accession>
<sequence>MTDKKRTLNEDETSQTVTEQPVVDNASSEGSSESKVQSLKKQRVESEVTPAESSEKKEQEVEKEKDTETTAAADQSKSTKEVVAEKKEDEKKENEKEEKKDDDKDEKKAEATTTEKQQPENTDEKKPTNSSPWSFATFTSSNPDPSKPFASSFGFSSFSSMTSPFSFDLNSTSSFSSGFNAKQQTNNNNNNNNNSITTTTEVGESQESNDGEAGASTTGGDEDYLNNSTSNYVPILQNLQPVQIVTGEEDEKTICSAKAKLYILNETYKERGVGLLKLNKNTDGKSRLLLNVDGSKRSALNVAIFAKMKVEMPTEKSLRFTAFEEGKFHTFLVNMKKPEETEMFESNITKQIALLEKALPASSSTTSTNGNGQEKESTATTTNNTTLETTAE</sequence>
<dbReference type="InterPro" id="IPR011993">
    <property type="entry name" value="PH-like_dom_sf"/>
</dbReference>
<dbReference type="EMBL" id="ADBJ01000034">
    <property type="protein sequence ID" value="EFA79537.1"/>
    <property type="molecule type" value="Genomic_DNA"/>
</dbReference>
<dbReference type="PANTHER" id="PTHR23138">
    <property type="entry name" value="RAN BINDING PROTEIN"/>
    <property type="match status" value="1"/>
</dbReference>
<feature type="region of interest" description="Disordered" evidence="3">
    <location>
        <begin position="1"/>
        <end position="145"/>
    </location>
</feature>
<keyword evidence="6" id="KW-1185">Reference proteome</keyword>
<evidence type="ECO:0000256" key="1">
    <source>
        <dbReference type="ARBA" id="ARBA00004123"/>
    </source>
</evidence>
<dbReference type="InterPro" id="IPR000156">
    <property type="entry name" value="Ran_bind_dom"/>
</dbReference>
<proteinExistence type="predicted"/>
<comment type="subcellular location">
    <subcellularLocation>
        <location evidence="1">Nucleus</location>
    </subcellularLocation>
</comment>
<dbReference type="SUPFAM" id="SSF50729">
    <property type="entry name" value="PH domain-like"/>
    <property type="match status" value="1"/>
</dbReference>
<evidence type="ECO:0000256" key="3">
    <source>
        <dbReference type="SAM" id="MobiDB-lite"/>
    </source>
</evidence>
<dbReference type="GO" id="GO:0005634">
    <property type="term" value="C:nucleus"/>
    <property type="evidence" value="ECO:0007669"/>
    <property type="project" value="UniProtKB-SubCell"/>
</dbReference>
<evidence type="ECO:0000256" key="2">
    <source>
        <dbReference type="ARBA" id="ARBA00023242"/>
    </source>
</evidence>
<dbReference type="OMA" id="KTNMPHV"/>
<protein>
    <recommendedName>
        <fullName evidence="4">RanBD1 domain-containing protein</fullName>
    </recommendedName>
</protein>
<dbReference type="PANTHER" id="PTHR23138:SF142">
    <property type="entry name" value="RAN-BINDING PROTEIN 3B-RELATED"/>
    <property type="match status" value="1"/>
</dbReference>
<reference evidence="5 6" key="1">
    <citation type="journal article" date="2011" name="Genome Res.">
        <title>Phylogeny-wide analysis of social amoeba genomes highlights ancient origins for complex intercellular communication.</title>
        <authorList>
            <person name="Heidel A.J."/>
            <person name="Lawal H.M."/>
            <person name="Felder M."/>
            <person name="Schilde C."/>
            <person name="Helps N.R."/>
            <person name="Tunggal B."/>
            <person name="Rivero F."/>
            <person name="John U."/>
            <person name="Schleicher M."/>
            <person name="Eichinger L."/>
            <person name="Platzer M."/>
            <person name="Noegel A.A."/>
            <person name="Schaap P."/>
            <person name="Gloeckner G."/>
        </authorList>
    </citation>
    <scope>NUCLEOTIDE SEQUENCE [LARGE SCALE GENOMIC DNA]</scope>
    <source>
        <strain evidence="6">ATCC 26659 / Pp 5 / PN500</strain>
    </source>
</reference>
<dbReference type="STRING" id="670386.D3BGD7"/>
<dbReference type="SMART" id="SM00160">
    <property type="entry name" value="RanBD"/>
    <property type="match status" value="1"/>
</dbReference>
<comment type="caution">
    <text evidence="5">The sequence shown here is derived from an EMBL/GenBank/DDBJ whole genome shotgun (WGS) entry which is preliminary data.</text>
</comment>
<dbReference type="GeneID" id="31363069"/>
<dbReference type="Proteomes" id="UP000001396">
    <property type="component" value="Unassembled WGS sequence"/>
</dbReference>
<feature type="domain" description="RanBD1" evidence="4">
    <location>
        <begin position="231"/>
        <end position="357"/>
    </location>
</feature>
<dbReference type="PROSITE" id="PS50196">
    <property type="entry name" value="RANBD1"/>
    <property type="match status" value="1"/>
</dbReference>
<feature type="compositionally biased region" description="Low complexity" evidence="3">
    <location>
        <begin position="378"/>
        <end position="392"/>
    </location>
</feature>
<feature type="compositionally biased region" description="Polar residues" evidence="3">
    <location>
        <begin position="195"/>
        <end position="208"/>
    </location>
</feature>
<name>D3BGD7_HETP5</name>
<feature type="compositionally biased region" description="Polar residues" evidence="3">
    <location>
        <begin position="215"/>
        <end position="224"/>
    </location>
</feature>
<dbReference type="AlphaFoldDB" id="D3BGD7"/>
<feature type="compositionally biased region" description="Basic and acidic residues" evidence="3">
    <location>
        <begin position="77"/>
        <end position="110"/>
    </location>
</feature>
<dbReference type="InterPro" id="IPR045255">
    <property type="entry name" value="RanBP1-like"/>
</dbReference>
<keyword evidence="2" id="KW-0539">Nucleus</keyword>
<feature type="region of interest" description="Disordered" evidence="3">
    <location>
        <begin position="360"/>
        <end position="392"/>
    </location>
</feature>
<organism evidence="5 6">
    <name type="scientific">Heterostelium pallidum (strain ATCC 26659 / Pp 5 / PN500)</name>
    <name type="common">Cellular slime mold</name>
    <name type="synonym">Polysphondylium pallidum</name>
    <dbReference type="NCBI Taxonomy" id="670386"/>
    <lineage>
        <taxon>Eukaryota</taxon>
        <taxon>Amoebozoa</taxon>
        <taxon>Evosea</taxon>
        <taxon>Eumycetozoa</taxon>
        <taxon>Dictyostelia</taxon>
        <taxon>Acytosteliales</taxon>
        <taxon>Acytosteliaceae</taxon>
        <taxon>Heterostelium</taxon>
    </lineage>
</organism>
<evidence type="ECO:0000313" key="6">
    <source>
        <dbReference type="Proteomes" id="UP000001396"/>
    </source>
</evidence>
<evidence type="ECO:0000259" key="4">
    <source>
        <dbReference type="PROSITE" id="PS50196"/>
    </source>
</evidence>
<gene>
    <name evidence="5" type="ORF">PPL_07588</name>
</gene>
<feature type="compositionally biased region" description="Polar residues" evidence="3">
    <location>
        <begin position="128"/>
        <end position="144"/>
    </location>
</feature>
<dbReference type="InParanoid" id="D3BGD7"/>